<dbReference type="SUPFAM" id="SSF53474">
    <property type="entry name" value="alpha/beta-Hydrolases"/>
    <property type="match status" value="1"/>
</dbReference>
<dbReference type="GO" id="GO:0016787">
    <property type="term" value="F:hydrolase activity"/>
    <property type="evidence" value="ECO:0007669"/>
    <property type="project" value="UniProtKB-KW"/>
</dbReference>
<dbReference type="Gene3D" id="3.40.50.1820">
    <property type="entry name" value="alpha/beta hydrolase"/>
    <property type="match status" value="1"/>
</dbReference>
<dbReference type="EMBL" id="CP159373">
    <property type="protein sequence ID" value="XCN72095.1"/>
    <property type="molecule type" value="Genomic_DNA"/>
</dbReference>
<organism evidence="2">
    <name type="scientific">Candidatus Electrothrix aestuarii</name>
    <dbReference type="NCBI Taxonomy" id="3062594"/>
    <lineage>
        <taxon>Bacteria</taxon>
        <taxon>Pseudomonadati</taxon>
        <taxon>Thermodesulfobacteriota</taxon>
        <taxon>Desulfobulbia</taxon>
        <taxon>Desulfobulbales</taxon>
        <taxon>Desulfobulbaceae</taxon>
        <taxon>Candidatus Electrothrix</taxon>
    </lineage>
</organism>
<evidence type="ECO:0000313" key="2">
    <source>
        <dbReference type="EMBL" id="XCN72095.1"/>
    </source>
</evidence>
<dbReference type="KEGG" id="eaj:Q3M24_17530"/>
<protein>
    <submittedName>
        <fullName evidence="2">Alpha/beta hydrolase</fullName>
    </submittedName>
</protein>
<name>A0AAU8LS03_9BACT</name>
<gene>
    <name evidence="2" type="ORF">Q3M24_17530</name>
</gene>
<reference evidence="2" key="1">
    <citation type="journal article" date="2024" name="Syst. Appl. Microbiol.">
        <title>First single-strain enrichments of Electrothrix cable bacteria, description of E. aestuarii sp. nov. and E. rattekaaiensis sp. nov., and proposal of a cable bacteria taxonomy following the rules of the SeqCode.</title>
        <authorList>
            <person name="Plum-Jensen L.E."/>
            <person name="Schramm A."/>
            <person name="Marshall I.P.G."/>
        </authorList>
    </citation>
    <scope>NUCLEOTIDE SEQUENCE</scope>
    <source>
        <strain evidence="2">Rat1</strain>
    </source>
</reference>
<feature type="domain" description="AB hydrolase-1" evidence="1">
    <location>
        <begin position="3"/>
        <end position="221"/>
    </location>
</feature>
<proteinExistence type="predicted"/>
<dbReference type="InterPro" id="IPR000073">
    <property type="entry name" value="AB_hydrolase_1"/>
</dbReference>
<accession>A0AAU8LS03</accession>
<keyword evidence="2" id="KW-0378">Hydrolase</keyword>
<dbReference type="Pfam" id="PF12697">
    <property type="entry name" value="Abhydrolase_6"/>
    <property type="match status" value="1"/>
</dbReference>
<dbReference type="AlphaFoldDB" id="A0AAU8LS03"/>
<dbReference type="InterPro" id="IPR029058">
    <property type="entry name" value="AB_hydrolase_fold"/>
</dbReference>
<sequence length="231" mass="25841">MQIILLPGMDGTGMLFNPFIRELNKHIPEDVSVQVISYPCDQDLSYAELVDFVQEKLPLDEDIILVAESFSGPIAYALATGQKNRVQAVIFAATFLCPPQKALWKMPPRLVAPFLKIPLPIFLLKALFFDHETADETVALFRKASGKVRSSVFATRMREICTLRIERSSLDMSCAYVRAGKDHFVPGAHAEEFRILAPHIKLFDIPGPHFVLQARPEESAQAIGDFLSPVF</sequence>
<evidence type="ECO:0000259" key="1">
    <source>
        <dbReference type="Pfam" id="PF12697"/>
    </source>
</evidence>
<reference evidence="2" key="2">
    <citation type="submission" date="2024-06" db="EMBL/GenBank/DDBJ databases">
        <authorList>
            <person name="Plum-Jensen L.E."/>
            <person name="Schramm A."/>
            <person name="Marshall I.P.G."/>
        </authorList>
    </citation>
    <scope>NUCLEOTIDE SEQUENCE</scope>
    <source>
        <strain evidence="2">Rat1</strain>
    </source>
</reference>